<evidence type="ECO:0008006" key="5">
    <source>
        <dbReference type="Google" id="ProtNLM"/>
    </source>
</evidence>
<dbReference type="SUPFAM" id="SSF55166">
    <property type="entry name" value="Hedgehog/DD-peptidase"/>
    <property type="match status" value="1"/>
</dbReference>
<dbReference type="Proteomes" id="UP000632740">
    <property type="component" value="Unassembled WGS sequence"/>
</dbReference>
<feature type="domain" description="D-alanyl-D-alanine carboxypeptidase-like core" evidence="1">
    <location>
        <begin position="41"/>
        <end position="150"/>
    </location>
</feature>
<proteinExistence type="predicted"/>
<evidence type="ECO:0000313" key="3">
    <source>
        <dbReference type="EMBL" id="GIG21673.1"/>
    </source>
</evidence>
<dbReference type="InterPro" id="IPR009045">
    <property type="entry name" value="Zn_M74/Hedgehog-like"/>
</dbReference>
<name>A0A919P4B5_9CELL</name>
<sequence>MVPSAPSQAATCSQPLRWGTHENGQIPLSELSPISWAPGQWVQPAAAANLESLNTAYRARFGVNLAITDSYRSYDAQVRTKAAKGNLAATPGCSNHGWARALDLSGGIQDFGTAQFNWMRANAPAYGWLHPAWAEPGGSKPEPWHWEYWGGGSGVTSVAEPEPVPLSLSAPTSIIDAADRISLYATRTDGNLWGASQAAAGAGLGAWQIIGSRDAGVVGRPAVLRLSSGIIAVYARTSVGTIVGTNQTAVGGSFSAWTTIGAAGNGIASDPVATQLASGVIAVYATTVDGRVAGTSQSAAGGAFGTWTNIGSSTRALVGRPALVRYSGDRIGLFAWTADGHVAQTAQPVAGSAFSAWTELGTGGGGITTEPTATITGDRVTVFAGAGSTVATVTQPTAGAPFGAWINLGSGPVAAGDTTPAVIASPGLYSAYVLGSDRNVWGTSVSSTAPARGGWAQIGSGAALATALTGIRTSGGVNCVYGADTNGTVVGSCQTGPGGPFSGWVAL</sequence>
<evidence type="ECO:0000313" key="4">
    <source>
        <dbReference type="Proteomes" id="UP000632740"/>
    </source>
</evidence>
<dbReference type="Pfam" id="PF02557">
    <property type="entry name" value="VanY"/>
    <property type="match status" value="1"/>
</dbReference>
<keyword evidence="4" id="KW-1185">Reference proteome</keyword>
<protein>
    <recommendedName>
        <fullName evidence="5">Peptidase M15B domain-containing protein</fullName>
    </recommendedName>
</protein>
<evidence type="ECO:0000259" key="1">
    <source>
        <dbReference type="Pfam" id="PF02557"/>
    </source>
</evidence>
<reference evidence="3" key="1">
    <citation type="submission" date="2021-01" db="EMBL/GenBank/DDBJ databases">
        <title>Whole genome shotgun sequence of Cellulomonas chitinilytica NBRC 110799.</title>
        <authorList>
            <person name="Komaki H."/>
            <person name="Tamura T."/>
        </authorList>
    </citation>
    <scope>NUCLEOTIDE SEQUENCE</scope>
    <source>
        <strain evidence="3">NBRC 110799</strain>
    </source>
</reference>
<dbReference type="PANTHER" id="PTHR34385:SF1">
    <property type="entry name" value="PEPTIDOGLYCAN L-ALANYL-D-GLUTAMATE ENDOPEPTIDASE CWLK"/>
    <property type="match status" value="1"/>
</dbReference>
<dbReference type="Pfam" id="PF26607">
    <property type="entry name" value="DUF8189"/>
    <property type="match status" value="1"/>
</dbReference>
<dbReference type="SUPFAM" id="SSF89372">
    <property type="entry name" value="Fucose-specific lectin"/>
    <property type="match status" value="1"/>
</dbReference>
<dbReference type="InterPro" id="IPR003709">
    <property type="entry name" value="VanY-like_core_dom"/>
</dbReference>
<accession>A0A919P4B5</accession>
<organism evidence="3 4">
    <name type="scientific">Cellulomonas chitinilytica</name>
    <dbReference type="NCBI Taxonomy" id="398759"/>
    <lineage>
        <taxon>Bacteria</taxon>
        <taxon>Bacillati</taxon>
        <taxon>Actinomycetota</taxon>
        <taxon>Actinomycetes</taxon>
        <taxon>Micrococcales</taxon>
        <taxon>Cellulomonadaceae</taxon>
        <taxon>Cellulomonas</taxon>
    </lineage>
</organism>
<dbReference type="InterPro" id="IPR058502">
    <property type="entry name" value="PLL-like_beta-prop"/>
</dbReference>
<dbReference type="InterPro" id="IPR052179">
    <property type="entry name" value="DD-CPase-like"/>
</dbReference>
<dbReference type="CDD" id="cd14814">
    <property type="entry name" value="Peptidase_M15"/>
    <property type="match status" value="1"/>
</dbReference>
<gene>
    <name evidence="3" type="ORF">Cch01nite_23970</name>
</gene>
<dbReference type="Gene3D" id="3.30.1380.10">
    <property type="match status" value="1"/>
</dbReference>
<dbReference type="AlphaFoldDB" id="A0A919P4B5"/>
<dbReference type="GO" id="GO:0008233">
    <property type="term" value="F:peptidase activity"/>
    <property type="evidence" value="ECO:0007669"/>
    <property type="project" value="InterPro"/>
</dbReference>
<dbReference type="EMBL" id="BONK01000007">
    <property type="protein sequence ID" value="GIG21673.1"/>
    <property type="molecule type" value="Genomic_DNA"/>
</dbReference>
<feature type="domain" description="PLL-like beta propeller" evidence="2">
    <location>
        <begin position="169"/>
        <end position="459"/>
    </location>
</feature>
<dbReference type="GO" id="GO:0006508">
    <property type="term" value="P:proteolysis"/>
    <property type="evidence" value="ECO:0007669"/>
    <property type="project" value="InterPro"/>
</dbReference>
<comment type="caution">
    <text evidence="3">The sequence shown here is derived from an EMBL/GenBank/DDBJ whole genome shotgun (WGS) entry which is preliminary data.</text>
</comment>
<evidence type="ECO:0000259" key="2">
    <source>
        <dbReference type="Pfam" id="PF26607"/>
    </source>
</evidence>
<dbReference type="PANTHER" id="PTHR34385">
    <property type="entry name" value="D-ALANYL-D-ALANINE CARBOXYPEPTIDASE"/>
    <property type="match status" value="1"/>
</dbReference>